<dbReference type="EMBL" id="CP081495">
    <property type="protein sequence ID" value="UYW00812.1"/>
    <property type="molecule type" value="Genomic_DNA"/>
</dbReference>
<keyword evidence="1" id="KW-0732">Signal</keyword>
<evidence type="ECO:0000313" key="5">
    <source>
        <dbReference type="Proteomes" id="UP001163328"/>
    </source>
</evidence>
<reference evidence="4" key="1">
    <citation type="submission" date="2021-08" db="EMBL/GenBank/DDBJ databases">
        <title>Flavobacterium sp. strain CC-SYL302.</title>
        <authorList>
            <person name="Lin S.-Y."/>
            <person name="Lee T.-H."/>
            <person name="Young C.-C."/>
        </authorList>
    </citation>
    <scope>NUCLEOTIDE SEQUENCE</scope>
    <source>
        <strain evidence="4">CC-SYL302</strain>
    </source>
</reference>
<dbReference type="InterPro" id="IPR050361">
    <property type="entry name" value="MPP/UQCRC_Complex"/>
</dbReference>
<dbReference type="PANTHER" id="PTHR11851:SF224">
    <property type="entry name" value="PROCESSING PROTEASE"/>
    <property type="match status" value="1"/>
</dbReference>
<dbReference type="PANTHER" id="PTHR11851">
    <property type="entry name" value="METALLOPROTEASE"/>
    <property type="match status" value="1"/>
</dbReference>
<evidence type="ECO:0000259" key="2">
    <source>
        <dbReference type="Pfam" id="PF00675"/>
    </source>
</evidence>
<feature type="chain" id="PRO_5047194461" evidence="1">
    <location>
        <begin position="21"/>
        <end position="686"/>
    </location>
</feature>
<dbReference type="InterPro" id="IPR011765">
    <property type="entry name" value="Pept_M16_N"/>
</dbReference>
<dbReference type="Gene3D" id="3.30.830.10">
    <property type="entry name" value="Metalloenzyme, LuxS/M16 peptidase-like"/>
    <property type="match status" value="2"/>
</dbReference>
<evidence type="ECO:0000313" key="4">
    <source>
        <dbReference type="EMBL" id="UYW00812.1"/>
    </source>
</evidence>
<dbReference type="InterPro" id="IPR011249">
    <property type="entry name" value="Metalloenz_LuxS/M16"/>
</dbReference>
<dbReference type="SUPFAM" id="SSF63411">
    <property type="entry name" value="LuxS/MPP-like metallohydrolase"/>
    <property type="match status" value="2"/>
</dbReference>
<proteinExistence type="predicted"/>
<name>A0ABY6LXV4_9FLAO</name>
<dbReference type="Pfam" id="PF00675">
    <property type="entry name" value="Peptidase_M16"/>
    <property type="match status" value="1"/>
</dbReference>
<dbReference type="Proteomes" id="UP001163328">
    <property type="component" value="Chromosome"/>
</dbReference>
<evidence type="ECO:0000259" key="3">
    <source>
        <dbReference type="Pfam" id="PF05193"/>
    </source>
</evidence>
<feature type="domain" description="Peptidase M16 C-terminal" evidence="3">
    <location>
        <begin position="196"/>
        <end position="374"/>
    </location>
</feature>
<feature type="signal peptide" evidence="1">
    <location>
        <begin position="1"/>
        <end position="20"/>
    </location>
</feature>
<protein>
    <submittedName>
        <fullName evidence="4">Insulinase family protein</fullName>
    </submittedName>
</protein>
<evidence type="ECO:0000256" key="1">
    <source>
        <dbReference type="SAM" id="SignalP"/>
    </source>
</evidence>
<dbReference type="Pfam" id="PF05193">
    <property type="entry name" value="Peptidase_M16_C"/>
    <property type="match status" value="1"/>
</dbReference>
<sequence length="686" mass="75871">MKKYIFLAVGLLFNLSVIQAQDRSMPSPGPAPTVNVGKPVTFTLNNGLKVLIVENNKLPRVSYNLTIDVTPYTEGKTKGVSDMVGQMLGTGTRKMAKDEFNEEVDFLGAKVYFNSNGAYATSLSKYSDRVLELMADAVTNPVFRQEELDDNRNRAIEGLKAQEKNTSAIASRVENALTYGVNHPKGEFITAETLNNITLNDISVNYHTYFVPGNAYLVIVGDVDAKKMKKQVDKYFGKWKRAIAPNVSFAEPKNLQYTQINFVNVPNAVQSEIRVVNTVDLKYNDKDYFAVLLANQILGGGGEGRLFLNLREDKAWTYGAYSSVGAGRYTTKFRATTSVRNAVTDSAVVEILNELNKIRNEKVTKTELDLAKAKYIGNFVIQVQKPETVAGYALNTALNNLPDDYYENFIKNINAVTIDDVQRVAKKYFLADNARIVIAGKAQEVLPNLEKTAAKEKIAIFYFDAFGAKVDKPEVNREIPAGVTATSVLNDYLKAIGGTAKLKTVKTLLVADSGTIQGQPIEITTMYSADGKLNMITKSLGQVLSRQVFNGTTGAIIQGGQTIPMPEATIKELKGRPIFVEEQLLQAGAKLTALETLDNKDVYVVTLDNKTYYYDAQTKLKVAEKTEVEQNGQKIATMSYFTKYTDVKGIKFPFETDRELGPGFSIKLLTNSVQINEGVNQNDFKF</sequence>
<feature type="domain" description="Peptidase M16 N-terminal" evidence="2">
    <location>
        <begin position="50"/>
        <end position="171"/>
    </location>
</feature>
<dbReference type="InterPro" id="IPR007863">
    <property type="entry name" value="Peptidase_M16_C"/>
</dbReference>
<gene>
    <name evidence="4" type="ORF">K5I29_09885</name>
</gene>
<keyword evidence="5" id="KW-1185">Reference proteome</keyword>
<organism evidence="4 5">
    <name type="scientific">Flavobacterium agricola</name>
    <dbReference type="NCBI Taxonomy" id="2870839"/>
    <lineage>
        <taxon>Bacteria</taxon>
        <taxon>Pseudomonadati</taxon>
        <taxon>Bacteroidota</taxon>
        <taxon>Flavobacteriia</taxon>
        <taxon>Flavobacteriales</taxon>
        <taxon>Flavobacteriaceae</taxon>
        <taxon>Flavobacterium</taxon>
    </lineage>
</organism>
<dbReference type="RefSeq" id="WP_264432937.1">
    <property type="nucleotide sequence ID" value="NZ_CP081495.1"/>
</dbReference>
<accession>A0ABY6LXV4</accession>